<reference evidence="1 2" key="1">
    <citation type="journal article" date="2014" name="Int. J. Syst. Evol. Microbiol.">
        <title>Nitrososphaera viennensis gen. nov., sp. nov., an aerobic and mesophilic, ammonia-oxidizing archaeon from soil and a member of the archaeal phylum Thaumarchaeota.</title>
        <authorList>
            <person name="Stieglmeier M."/>
            <person name="Klingl A."/>
            <person name="Alves R.J."/>
            <person name="Rittmann S.K."/>
            <person name="Melcher M."/>
            <person name="Leisch N."/>
            <person name="Schleper C."/>
        </authorList>
    </citation>
    <scope>NUCLEOTIDE SEQUENCE [LARGE SCALE GENOMIC DNA]</scope>
    <source>
        <strain evidence="1">EN76</strain>
    </source>
</reference>
<protein>
    <submittedName>
        <fullName evidence="1">Uncharacterized protein</fullName>
    </submittedName>
</protein>
<evidence type="ECO:0000313" key="1">
    <source>
        <dbReference type="EMBL" id="AIC14842.1"/>
    </source>
</evidence>
<accession>A0A060HNS4</accession>
<name>A0A060HNS4_9ARCH</name>
<dbReference type="HOGENOM" id="CLU_2766241_0_0_2"/>
<proteinExistence type="predicted"/>
<dbReference type="AlphaFoldDB" id="A0A060HNS4"/>
<organism evidence="1 2">
    <name type="scientific">Nitrososphaera viennensis EN76</name>
    <dbReference type="NCBI Taxonomy" id="926571"/>
    <lineage>
        <taxon>Archaea</taxon>
        <taxon>Nitrososphaerota</taxon>
        <taxon>Nitrososphaeria</taxon>
        <taxon>Nitrososphaerales</taxon>
        <taxon>Nitrososphaeraceae</taxon>
        <taxon>Nitrososphaera</taxon>
    </lineage>
</organism>
<keyword evidence="2" id="KW-1185">Reference proteome</keyword>
<gene>
    <name evidence="1" type="ORF">NVIE_006370</name>
</gene>
<dbReference type="EMBL" id="CP007536">
    <property type="protein sequence ID" value="AIC14842.1"/>
    <property type="molecule type" value="Genomic_DNA"/>
</dbReference>
<sequence length="69" mass="8131">MYHMQQEWSAVMQYAFADYLVSFCITFEVLPKRFYLFVASLSPSSDAHDSLFKTGRLLRQKMMKKKVLA</sequence>
<evidence type="ECO:0000313" key="2">
    <source>
        <dbReference type="Proteomes" id="UP000027093"/>
    </source>
</evidence>
<dbReference type="Proteomes" id="UP000027093">
    <property type="component" value="Chromosome"/>
</dbReference>
<dbReference type="KEGG" id="nvn:NVIE_006370"/>